<dbReference type="InterPro" id="IPR006464">
    <property type="entry name" value="AcTrfase_RimI/Ard1"/>
</dbReference>
<sequence>MKTAQLVSVLSAADLSSLLALEAAGFGQRERWSARSWQAELLAASRHGFAVRRGRDVVAACLVSVMLGEAELLRIVVAPQQRGQGLGRRLLGEAIVCARECGAERMLLEVSEHNDVARALYASAGFVPIHRRENYYGPDKDALVMAKTMTSAATRGKND</sequence>
<dbReference type="InterPro" id="IPR016181">
    <property type="entry name" value="Acyl_CoA_acyltransferase"/>
</dbReference>
<dbReference type="Pfam" id="PF00583">
    <property type="entry name" value="Acetyltransf_1"/>
    <property type="match status" value="1"/>
</dbReference>
<proteinExistence type="predicted"/>
<dbReference type="EMBL" id="FOGZ01000011">
    <property type="protein sequence ID" value="SER80911.1"/>
    <property type="molecule type" value="Genomic_DNA"/>
</dbReference>
<dbReference type="NCBIfam" id="TIGR01575">
    <property type="entry name" value="rimI"/>
    <property type="match status" value="1"/>
</dbReference>
<evidence type="ECO:0000313" key="4">
    <source>
        <dbReference type="Proteomes" id="UP000198815"/>
    </source>
</evidence>
<dbReference type="GO" id="GO:0008080">
    <property type="term" value="F:N-acetyltransferase activity"/>
    <property type="evidence" value="ECO:0007669"/>
    <property type="project" value="InterPro"/>
</dbReference>
<evidence type="ECO:0000259" key="2">
    <source>
        <dbReference type="PROSITE" id="PS51186"/>
    </source>
</evidence>
<dbReference type="CDD" id="cd04301">
    <property type="entry name" value="NAT_SF"/>
    <property type="match status" value="1"/>
</dbReference>
<dbReference type="InterPro" id="IPR050769">
    <property type="entry name" value="NAT_camello-type"/>
</dbReference>
<protein>
    <submittedName>
        <fullName evidence="3">Ribosomal-protein-alanine N-acetyltransferase</fullName>
    </submittedName>
</protein>
<organism evidence="3 4">
    <name type="scientific">Propionibacterium cyclohexanicum</name>
    <dbReference type="NCBI Taxonomy" id="64702"/>
    <lineage>
        <taxon>Bacteria</taxon>
        <taxon>Bacillati</taxon>
        <taxon>Actinomycetota</taxon>
        <taxon>Actinomycetes</taxon>
        <taxon>Propionibacteriales</taxon>
        <taxon>Propionibacteriaceae</taxon>
        <taxon>Propionibacterium</taxon>
    </lineage>
</organism>
<dbReference type="AlphaFoldDB" id="A0A1H9S7I4"/>
<gene>
    <name evidence="3" type="ORF">SAMN05443377_11183</name>
</gene>
<reference evidence="3 4" key="1">
    <citation type="submission" date="2016-10" db="EMBL/GenBank/DDBJ databases">
        <authorList>
            <person name="de Groot N.N."/>
        </authorList>
    </citation>
    <scope>NUCLEOTIDE SEQUENCE [LARGE SCALE GENOMIC DNA]</scope>
    <source>
        <strain evidence="3 4">DSM 16859</strain>
    </source>
</reference>
<dbReference type="PANTHER" id="PTHR13947">
    <property type="entry name" value="GNAT FAMILY N-ACETYLTRANSFERASE"/>
    <property type="match status" value="1"/>
</dbReference>
<dbReference type="STRING" id="64702.SAMN05443377_11183"/>
<feature type="domain" description="N-acetyltransferase" evidence="2">
    <location>
        <begin position="5"/>
        <end position="150"/>
    </location>
</feature>
<dbReference type="PROSITE" id="PS51186">
    <property type="entry name" value="GNAT"/>
    <property type="match status" value="1"/>
</dbReference>
<keyword evidence="1 3" id="KW-0808">Transferase</keyword>
<dbReference type="PANTHER" id="PTHR13947:SF37">
    <property type="entry name" value="LD18367P"/>
    <property type="match status" value="1"/>
</dbReference>
<dbReference type="InterPro" id="IPR000182">
    <property type="entry name" value="GNAT_dom"/>
</dbReference>
<keyword evidence="4" id="KW-1185">Reference proteome</keyword>
<dbReference type="RefSeq" id="WP_177170106.1">
    <property type="nucleotide sequence ID" value="NZ_FOGZ01000011.1"/>
</dbReference>
<evidence type="ECO:0000256" key="1">
    <source>
        <dbReference type="ARBA" id="ARBA00022679"/>
    </source>
</evidence>
<dbReference type="Proteomes" id="UP000198815">
    <property type="component" value="Unassembled WGS sequence"/>
</dbReference>
<name>A0A1H9S7I4_9ACTN</name>
<dbReference type="Gene3D" id="3.40.630.30">
    <property type="match status" value="1"/>
</dbReference>
<accession>A0A1H9S7I4</accession>
<evidence type="ECO:0000313" key="3">
    <source>
        <dbReference type="EMBL" id="SER80911.1"/>
    </source>
</evidence>
<dbReference type="SUPFAM" id="SSF55729">
    <property type="entry name" value="Acyl-CoA N-acyltransferases (Nat)"/>
    <property type="match status" value="1"/>
</dbReference>